<proteinExistence type="predicted"/>
<evidence type="ECO:0000256" key="1">
    <source>
        <dbReference type="ARBA" id="ARBA00023125"/>
    </source>
</evidence>
<evidence type="ECO:0000259" key="3">
    <source>
        <dbReference type="PROSITE" id="PS50977"/>
    </source>
</evidence>
<comment type="caution">
    <text evidence="4">The sequence shown here is derived from an EMBL/GenBank/DDBJ whole genome shotgun (WGS) entry which is preliminary data.</text>
</comment>
<dbReference type="EMBL" id="JXRQ01000015">
    <property type="protein sequence ID" value="KIL51709.1"/>
    <property type="molecule type" value="Genomic_DNA"/>
</dbReference>
<dbReference type="RefSeq" id="WP_041121785.1">
    <property type="nucleotide sequence ID" value="NZ_JXRQ01000015.1"/>
</dbReference>
<dbReference type="InterPro" id="IPR009057">
    <property type="entry name" value="Homeodomain-like_sf"/>
</dbReference>
<keyword evidence="5" id="KW-1185">Reference proteome</keyword>
<dbReference type="Gene3D" id="1.10.357.10">
    <property type="entry name" value="Tetracycline Repressor, domain 2"/>
    <property type="match status" value="1"/>
</dbReference>
<dbReference type="Proteomes" id="UP000031950">
    <property type="component" value="Unassembled WGS sequence"/>
</dbReference>
<protein>
    <submittedName>
        <fullName evidence="4">TetR/AcrR family transcriptional regulator</fullName>
    </submittedName>
</protein>
<feature type="DNA-binding region" description="H-T-H motif" evidence="2">
    <location>
        <begin position="33"/>
        <end position="52"/>
    </location>
</feature>
<evidence type="ECO:0000313" key="5">
    <source>
        <dbReference type="Proteomes" id="UP000031950"/>
    </source>
</evidence>
<dbReference type="PROSITE" id="PS50977">
    <property type="entry name" value="HTH_TETR_2"/>
    <property type="match status" value="1"/>
</dbReference>
<gene>
    <name evidence="4" type="ORF">KP77_12210</name>
</gene>
<accession>A0A0C2SCL5</accession>
<keyword evidence="1 2" id="KW-0238">DNA-binding</keyword>
<dbReference type="GO" id="GO:0003677">
    <property type="term" value="F:DNA binding"/>
    <property type="evidence" value="ECO:0007669"/>
    <property type="project" value="UniProtKB-UniRule"/>
</dbReference>
<reference evidence="4 5" key="1">
    <citation type="submission" date="2015-01" db="EMBL/GenBank/DDBJ databases">
        <title>Genome sequence of Jeotgalibacillus alimentarius.</title>
        <authorList>
            <person name="Goh K.M."/>
            <person name="Chan K.-G."/>
            <person name="Yaakop A.S."/>
            <person name="Ee R."/>
            <person name="Gan H.M."/>
            <person name="Chan C.S."/>
        </authorList>
    </citation>
    <scope>NUCLEOTIDE SEQUENCE [LARGE SCALE GENOMIC DNA]</scope>
    <source>
        <strain evidence="4 5">YKJ-13</strain>
    </source>
</reference>
<dbReference type="STRING" id="135826.KP77_12210"/>
<sequence length="190" mass="22169">MSEKLDQRKKYTRMVLKESLISLLSHKPISSVTVKEICELADINRSTFYTHYQDHFDLLGQIEDEIVEDMNRYLQRYRTELNEEALKITEKILEYMIEHNAVIRALLSNHGSTAFEKKVMELTRRYMMNNLMNDNGVRQAESTYLSTFVVSGAIHVIKEWISNDMDQPPEKLAVLINSFVNEGLSYLEKG</sequence>
<dbReference type="OrthoDB" id="9810250at2"/>
<dbReference type="AlphaFoldDB" id="A0A0C2SCL5"/>
<feature type="domain" description="HTH tetR-type" evidence="3">
    <location>
        <begin position="10"/>
        <end position="70"/>
    </location>
</feature>
<dbReference type="PANTHER" id="PTHR43479:SF7">
    <property type="entry name" value="TETR-FAMILY TRANSCRIPTIONAL REGULATOR"/>
    <property type="match status" value="1"/>
</dbReference>
<evidence type="ECO:0000256" key="2">
    <source>
        <dbReference type="PROSITE-ProRule" id="PRU00335"/>
    </source>
</evidence>
<name>A0A0C2SCL5_9BACL</name>
<dbReference type="SUPFAM" id="SSF46689">
    <property type="entry name" value="Homeodomain-like"/>
    <property type="match status" value="1"/>
</dbReference>
<dbReference type="PATRIC" id="fig|135826.4.peg.1216"/>
<dbReference type="InterPro" id="IPR039532">
    <property type="entry name" value="TetR_C_Firmicutes"/>
</dbReference>
<dbReference type="PANTHER" id="PTHR43479">
    <property type="entry name" value="ACREF/ENVCD OPERON REPRESSOR-RELATED"/>
    <property type="match status" value="1"/>
</dbReference>
<evidence type="ECO:0000313" key="4">
    <source>
        <dbReference type="EMBL" id="KIL51709.1"/>
    </source>
</evidence>
<dbReference type="InterPro" id="IPR001647">
    <property type="entry name" value="HTH_TetR"/>
</dbReference>
<dbReference type="InterPro" id="IPR050624">
    <property type="entry name" value="HTH-type_Tx_Regulator"/>
</dbReference>
<dbReference type="Pfam" id="PF14278">
    <property type="entry name" value="TetR_C_8"/>
    <property type="match status" value="1"/>
</dbReference>
<organism evidence="4 5">
    <name type="scientific">Jeotgalibacillus alimentarius</name>
    <dbReference type="NCBI Taxonomy" id="135826"/>
    <lineage>
        <taxon>Bacteria</taxon>
        <taxon>Bacillati</taxon>
        <taxon>Bacillota</taxon>
        <taxon>Bacilli</taxon>
        <taxon>Bacillales</taxon>
        <taxon>Caryophanaceae</taxon>
        <taxon>Jeotgalibacillus</taxon>
    </lineage>
</organism>